<reference evidence="2 3" key="1">
    <citation type="submission" date="2011-08" db="EMBL/GenBank/DDBJ databases">
        <title>The Genome Sequence of Clostridium hathewayi WAL-18680.</title>
        <authorList>
            <consortium name="The Broad Institute Genome Sequencing Platform"/>
            <person name="Earl A."/>
            <person name="Ward D."/>
            <person name="Feldgarden M."/>
            <person name="Gevers D."/>
            <person name="Finegold S.M."/>
            <person name="Summanen P.H."/>
            <person name="Molitoris D.R."/>
            <person name="Song M."/>
            <person name="Daigneault M."/>
            <person name="Allen-Vercoe E."/>
            <person name="Young S.K."/>
            <person name="Zeng Q."/>
            <person name="Gargeya S."/>
            <person name="Fitzgerald M."/>
            <person name="Haas B."/>
            <person name="Abouelleil A."/>
            <person name="Alvarado L."/>
            <person name="Arachchi H.M."/>
            <person name="Berlin A."/>
            <person name="Brown A."/>
            <person name="Chapman S.B."/>
            <person name="Chen Z."/>
            <person name="Dunbar C."/>
            <person name="Freedman E."/>
            <person name="Gearin G."/>
            <person name="Gellesch M."/>
            <person name="Goldberg J."/>
            <person name="Griggs A."/>
            <person name="Gujja S."/>
            <person name="Heiman D."/>
            <person name="Howarth C."/>
            <person name="Larson L."/>
            <person name="Lui A."/>
            <person name="MacDonald P.J.P."/>
            <person name="Montmayeur A."/>
            <person name="Murphy C."/>
            <person name="Neiman D."/>
            <person name="Pearson M."/>
            <person name="Priest M."/>
            <person name="Roberts A."/>
            <person name="Saif S."/>
            <person name="Shea T."/>
            <person name="Shenoy N."/>
            <person name="Sisk P."/>
            <person name="Stolte C."/>
            <person name="Sykes S."/>
            <person name="Wortman J."/>
            <person name="Nusbaum C."/>
            <person name="Birren B."/>
        </authorList>
    </citation>
    <scope>NUCLEOTIDE SEQUENCE [LARGE SCALE GENOMIC DNA]</scope>
    <source>
        <strain evidence="2 3">WAL-18680</strain>
    </source>
</reference>
<dbReference type="HOGENOM" id="CLU_204530_0_0_9"/>
<comment type="caution">
    <text evidence="2">The sequence shown here is derived from an EMBL/GenBank/DDBJ whole genome shotgun (WGS) entry which is preliminary data.</text>
</comment>
<feature type="domain" description="DUF6774" evidence="1">
    <location>
        <begin position="24"/>
        <end position="50"/>
    </location>
</feature>
<keyword evidence="3" id="KW-1185">Reference proteome</keyword>
<gene>
    <name evidence="2" type="ORF">HMPREF9473_01529</name>
</gene>
<dbReference type="PATRIC" id="fig|742737.3.peg.1544"/>
<protein>
    <recommendedName>
        <fullName evidence="1">DUF6774 domain-containing protein</fullName>
    </recommendedName>
</protein>
<dbReference type="RefSeq" id="WP_006779515.1">
    <property type="nucleotide sequence ID" value="NZ_CP040506.1"/>
</dbReference>
<evidence type="ECO:0000259" key="1">
    <source>
        <dbReference type="Pfam" id="PF20564"/>
    </source>
</evidence>
<evidence type="ECO:0000313" key="2">
    <source>
        <dbReference type="EMBL" id="EHI60487.1"/>
    </source>
</evidence>
<accession>G5IDF2</accession>
<dbReference type="AlphaFoldDB" id="G5IDF2"/>
<dbReference type="EMBL" id="ADLN01000018">
    <property type="protein sequence ID" value="EHI60487.1"/>
    <property type="molecule type" value="Genomic_DNA"/>
</dbReference>
<name>G5IDF2_9FIRM</name>
<dbReference type="Proteomes" id="UP000005384">
    <property type="component" value="Unassembled WGS sequence"/>
</dbReference>
<proteinExistence type="predicted"/>
<evidence type="ECO:0000313" key="3">
    <source>
        <dbReference type="Proteomes" id="UP000005384"/>
    </source>
</evidence>
<dbReference type="InterPro" id="IPR046665">
    <property type="entry name" value="DUF6774"/>
</dbReference>
<organism evidence="2 3">
    <name type="scientific">Hungatella hathewayi WAL-18680</name>
    <dbReference type="NCBI Taxonomy" id="742737"/>
    <lineage>
        <taxon>Bacteria</taxon>
        <taxon>Bacillati</taxon>
        <taxon>Bacillota</taxon>
        <taxon>Clostridia</taxon>
        <taxon>Lachnospirales</taxon>
        <taxon>Lachnospiraceae</taxon>
        <taxon>Hungatella</taxon>
    </lineage>
</organism>
<dbReference type="Pfam" id="PF20564">
    <property type="entry name" value="DUF6774"/>
    <property type="match status" value="1"/>
</dbReference>
<sequence length="68" mass="6803">MQSCEFVLSISALACAIAKDKTPEELALMAAAFSQLGDTLATIAAQDALCAPETGGGAKQPGGEAPIH</sequence>
<dbReference type="OrthoDB" id="1734535at2"/>